<evidence type="ECO:0000259" key="2">
    <source>
        <dbReference type="Pfam" id="PF13439"/>
    </source>
</evidence>
<dbReference type="GO" id="GO:0009103">
    <property type="term" value="P:lipopolysaccharide biosynthetic process"/>
    <property type="evidence" value="ECO:0007669"/>
    <property type="project" value="TreeGrafter"/>
</dbReference>
<dbReference type="PANTHER" id="PTHR46401:SF2">
    <property type="entry name" value="GLYCOSYLTRANSFERASE WBBK-RELATED"/>
    <property type="match status" value="1"/>
</dbReference>
<evidence type="ECO:0000313" key="4">
    <source>
        <dbReference type="Proteomes" id="UP000178486"/>
    </source>
</evidence>
<keyword evidence="1" id="KW-0808">Transferase</keyword>
<dbReference type="SUPFAM" id="SSF53756">
    <property type="entry name" value="UDP-Glycosyltransferase/glycogen phosphorylase"/>
    <property type="match status" value="1"/>
</dbReference>
<gene>
    <name evidence="3" type="ORF">A3B56_01485</name>
</gene>
<organism evidence="3 4">
    <name type="scientific">Candidatus Roizmanbacteria bacterium RIFCSPLOWO2_01_FULL_45_11</name>
    <dbReference type="NCBI Taxonomy" id="1802070"/>
    <lineage>
        <taxon>Bacteria</taxon>
        <taxon>Candidatus Roizmaniibacteriota</taxon>
    </lineage>
</organism>
<name>A0A1F7JEU6_9BACT</name>
<proteinExistence type="predicted"/>
<accession>A0A1F7JEU6</accession>
<sequence>MKIGIDISQAIYEGTGVADYVRGLVGALLAADRKNEYVLFFANGNKQIENSTWKRHTSNVQIKSFRIPISILEFLWNRLHIAPIEWFIGNVDVFYTSDWIEPPTIRAKKITTIHDLSVLKVPETFDKKIVAVHSRKLQWVKKESSAILCDSEATKKDAMELLGIKEERLHVVYPGM</sequence>
<feature type="domain" description="Glycosyltransferase subfamily 4-like N-terminal" evidence="2">
    <location>
        <begin position="16"/>
        <end position="175"/>
    </location>
</feature>
<dbReference type="GO" id="GO:0016757">
    <property type="term" value="F:glycosyltransferase activity"/>
    <property type="evidence" value="ECO:0007669"/>
    <property type="project" value="TreeGrafter"/>
</dbReference>
<evidence type="ECO:0000313" key="3">
    <source>
        <dbReference type="EMBL" id="OGK54115.1"/>
    </source>
</evidence>
<dbReference type="PANTHER" id="PTHR46401">
    <property type="entry name" value="GLYCOSYLTRANSFERASE WBBK-RELATED"/>
    <property type="match status" value="1"/>
</dbReference>
<protein>
    <recommendedName>
        <fullName evidence="2">Glycosyltransferase subfamily 4-like N-terminal domain-containing protein</fullName>
    </recommendedName>
</protein>
<dbReference type="AlphaFoldDB" id="A0A1F7JEU6"/>
<dbReference type="InterPro" id="IPR028098">
    <property type="entry name" value="Glyco_trans_4-like_N"/>
</dbReference>
<evidence type="ECO:0000256" key="1">
    <source>
        <dbReference type="ARBA" id="ARBA00022679"/>
    </source>
</evidence>
<dbReference type="Proteomes" id="UP000178486">
    <property type="component" value="Unassembled WGS sequence"/>
</dbReference>
<dbReference type="Gene3D" id="3.40.50.2000">
    <property type="entry name" value="Glycogen Phosphorylase B"/>
    <property type="match status" value="1"/>
</dbReference>
<comment type="caution">
    <text evidence="3">The sequence shown here is derived from an EMBL/GenBank/DDBJ whole genome shotgun (WGS) entry which is preliminary data.</text>
</comment>
<reference evidence="3 4" key="1">
    <citation type="journal article" date="2016" name="Nat. Commun.">
        <title>Thousands of microbial genomes shed light on interconnected biogeochemical processes in an aquifer system.</title>
        <authorList>
            <person name="Anantharaman K."/>
            <person name="Brown C.T."/>
            <person name="Hug L.A."/>
            <person name="Sharon I."/>
            <person name="Castelle C.J."/>
            <person name="Probst A.J."/>
            <person name="Thomas B.C."/>
            <person name="Singh A."/>
            <person name="Wilkins M.J."/>
            <person name="Karaoz U."/>
            <person name="Brodie E.L."/>
            <person name="Williams K.H."/>
            <person name="Hubbard S.S."/>
            <person name="Banfield J.F."/>
        </authorList>
    </citation>
    <scope>NUCLEOTIDE SEQUENCE [LARGE SCALE GENOMIC DNA]</scope>
</reference>
<dbReference type="EMBL" id="MGAU01000040">
    <property type="protein sequence ID" value="OGK54115.1"/>
    <property type="molecule type" value="Genomic_DNA"/>
</dbReference>
<dbReference type="Pfam" id="PF13439">
    <property type="entry name" value="Glyco_transf_4"/>
    <property type="match status" value="1"/>
</dbReference>